<dbReference type="Proteomes" id="UP001372338">
    <property type="component" value="Unassembled WGS sequence"/>
</dbReference>
<dbReference type="EMBL" id="JAYWIO010000004">
    <property type="protein sequence ID" value="KAK7266313.1"/>
    <property type="molecule type" value="Genomic_DNA"/>
</dbReference>
<organism evidence="1 2">
    <name type="scientific">Crotalaria pallida</name>
    <name type="common">Smooth rattlebox</name>
    <name type="synonym">Crotalaria striata</name>
    <dbReference type="NCBI Taxonomy" id="3830"/>
    <lineage>
        <taxon>Eukaryota</taxon>
        <taxon>Viridiplantae</taxon>
        <taxon>Streptophyta</taxon>
        <taxon>Embryophyta</taxon>
        <taxon>Tracheophyta</taxon>
        <taxon>Spermatophyta</taxon>
        <taxon>Magnoliopsida</taxon>
        <taxon>eudicotyledons</taxon>
        <taxon>Gunneridae</taxon>
        <taxon>Pentapetalae</taxon>
        <taxon>rosids</taxon>
        <taxon>fabids</taxon>
        <taxon>Fabales</taxon>
        <taxon>Fabaceae</taxon>
        <taxon>Papilionoideae</taxon>
        <taxon>50 kb inversion clade</taxon>
        <taxon>genistoids sensu lato</taxon>
        <taxon>core genistoids</taxon>
        <taxon>Crotalarieae</taxon>
        <taxon>Crotalaria</taxon>
    </lineage>
</organism>
<dbReference type="PANTHER" id="PTHR13318:SF106">
    <property type="entry name" value="F-BOX_LRR-REPEAT PROTEIN 2"/>
    <property type="match status" value="1"/>
</dbReference>
<dbReference type="GO" id="GO:0019005">
    <property type="term" value="C:SCF ubiquitin ligase complex"/>
    <property type="evidence" value="ECO:0007669"/>
    <property type="project" value="TreeGrafter"/>
</dbReference>
<gene>
    <name evidence="1" type="ORF">RIF29_18956</name>
</gene>
<protein>
    <submittedName>
        <fullName evidence="1">Uncharacterized protein</fullName>
    </submittedName>
</protein>
<accession>A0AAN9F6X4</accession>
<dbReference type="InterPro" id="IPR006553">
    <property type="entry name" value="Leu-rich_rpt_Cys-con_subtyp"/>
</dbReference>
<dbReference type="AlphaFoldDB" id="A0AAN9F6X4"/>
<comment type="caution">
    <text evidence="1">The sequence shown here is derived from an EMBL/GenBank/DDBJ whole genome shotgun (WGS) entry which is preliminary data.</text>
</comment>
<dbReference type="PANTHER" id="PTHR13318">
    <property type="entry name" value="PARTNER OF PAIRED, ISOFORM B-RELATED"/>
    <property type="match status" value="1"/>
</dbReference>
<evidence type="ECO:0000313" key="1">
    <source>
        <dbReference type="EMBL" id="KAK7266313.1"/>
    </source>
</evidence>
<dbReference type="SMART" id="SM00367">
    <property type="entry name" value="LRR_CC"/>
    <property type="match status" value="5"/>
</dbReference>
<keyword evidence="2" id="KW-1185">Reference proteome</keyword>
<dbReference type="SUPFAM" id="SSF52047">
    <property type="entry name" value="RNI-like"/>
    <property type="match status" value="1"/>
</dbReference>
<dbReference type="InterPro" id="IPR032675">
    <property type="entry name" value="LRR_dom_sf"/>
</dbReference>
<proteinExistence type="predicted"/>
<evidence type="ECO:0000313" key="2">
    <source>
        <dbReference type="Proteomes" id="UP001372338"/>
    </source>
</evidence>
<name>A0AAN9F6X4_CROPI</name>
<dbReference type="Gene3D" id="3.80.10.10">
    <property type="entry name" value="Ribonuclease Inhibitor"/>
    <property type="match status" value="2"/>
</dbReference>
<sequence>MSMDQVGIASAILGSRPLPGPGLSSVCMGQFATELEPLVISGLVSLKSLTCIEIKVTIISDQLLFAIAKKVLPLRKLALVNCSNYSYAAIFSLVSKCQLIQDLNLTCNLFLEDKHISELSMLLRNLMGVNLGYCKLLTSLSFFALTRNCPSLSWINMEETSIGGMNGTKDFSMDFVANPQVESLYLARNSMLTDESIKIFASICPNLQLLDLSNVSRRTSRDLSKGVFEVLKRCSKIRHLTLASHSMLKQAGMNLQVLGLEVLDLSSSGIDDTSLFMISRSCRRLLRLNLSACSNITTKGVKKVIKKCKLLREINLRSCAKVATSIVAWMVFARPSLRNIVPPDRFRLSEYQWEDERFKIVDSFERF</sequence>
<dbReference type="GO" id="GO:0031146">
    <property type="term" value="P:SCF-dependent proteasomal ubiquitin-dependent protein catabolic process"/>
    <property type="evidence" value="ECO:0007669"/>
    <property type="project" value="TreeGrafter"/>
</dbReference>
<reference evidence="1 2" key="1">
    <citation type="submission" date="2024-01" db="EMBL/GenBank/DDBJ databases">
        <title>The genomes of 5 underutilized Papilionoideae crops provide insights into root nodulation and disease resistanc.</title>
        <authorList>
            <person name="Yuan L."/>
        </authorList>
    </citation>
    <scope>NUCLEOTIDE SEQUENCE [LARGE SCALE GENOMIC DNA]</scope>
    <source>
        <strain evidence="1">ZHUSHIDOU_FW_LH</strain>
        <tissue evidence="1">Leaf</tissue>
    </source>
</reference>